<dbReference type="PATRIC" id="fig|1299334.3.peg.1497"/>
<dbReference type="PANTHER" id="PTHR11092:SF0">
    <property type="entry name" value="EPIMERASE FAMILY PROTEIN SDR39U1"/>
    <property type="match status" value="1"/>
</dbReference>
<dbReference type="PANTHER" id="PTHR11092">
    <property type="entry name" value="SUGAR NUCLEOTIDE EPIMERASE RELATED"/>
    <property type="match status" value="1"/>
</dbReference>
<gene>
    <name evidence="1" type="ORF">I553_2006</name>
</gene>
<dbReference type="AlphaFoldDB" id="X8DMB6"/>
<dbReference type="InterPro" id="IPR036291">
    <property type="entry name" value="NAD(P)-bd_dom_sf"/>
</dbReference>
<organism evidence="1">
    <name type="scientific">Mycobacterium xenopi 4042</name>
    <dbReference type="NCBI Taxonomy" id="1299334"/>
    <lineage>
        <taxon>Bacteria</taxon>
        <taxon>Bacillati</taxon>
        <taxon>Actinomycetota</taxon>
        <taxon>Actinomycetes</taxon>
        <taxon>Mycobacteriales</taxon>
        <taxon>Mycobacteriaceae</taxon>
        <taxon>Mycobacterium</taxon>
    </lineage>
</organism>
<accession>X8DMB6</accession>
<proteinExistence type="predicted"/>
<comment type="caution">
    <text evidence="1">The sequence shown here is derived from an EMBL/GenBank/DDBJ whole genome shotgun (WGS) entry which is preliminary data.</text>
</comment>
<protein>
    <submittedName>
        <fullName evidence="1">Nucleoside-diphosphate sugar epimerase domain protein</fullName>
    </submittedName>
</protein>
<dbReference type="EMBL" id="JAOB01000013">
    <property type="protein sequence ID" value="EUA68818.1"/>
    <property type="molecule type" value="Genomic_DNA"/>
</dbReference>
<dbReference type="Gene3D" id="3.40.50.720">
    <property type="entry name" value="NAD(P)-binding Rossmann-like Domain"/>
    <property type="match status" value="1"/>
</dbReference>
<sequence>MDAVVHLAGASIAGRFTERHKAAVRDSRIEPTRRLAAAAATAENGPSVFVSASAIGYYGYDRGDTPLGEDSARGTGFLADVVADWEAATTPAADAGVRVVLVRTGIVQAARGAR</sequence>
<name>X8DMB6_MYCXE</name>
<reference evidence="1" key="1">
    <citation type="submission" date="2014-01" db="EMBL/GenBank/DDBJ databases">
        <authorList>
            <person name="Brown-Elliot B."/>
            <person name="Wallace R."/>
            <person name="Lenaerts A."/>
            <person name="Ordway D."/>
            <person name="DeGroote M.A."/>
            <person name="Parker T."/>
            <person name="Sizemore C."/>
            <person name="Tallon L.J."/>
            <person name="Sadzewicz L.K."/>
            <person name="Sengamalay N."/>
            <person name="Fraser C.M."/>
            <person name="Hine E."/>
            <person name="Shefchek K.A."/>
            <person name="Das S.P."/>
            <person name="Tettelin H."/>
        </authorList>
    </citation>
    <scope>NUCLEOTIDE SEQUENCE [LARGE SCALE GENOMIC DNA]</scope>
    <source>
        <strain evidence="1">4042</strain>
    </source>
</reference>
<dbReference type="SUPFAM" id="SSF51735">
    <property type="entry name" value="NAD(P)-binding Rossmann-fold domains"/>
    <property type="match status" value="1"/>
</dbReference>
<evidence type="ECO:0000313" key="1">
    <source>
        <dbReference type="EMBL" id="EUA68818.1"/>
    </source>
</evidence>